<dbReference type="Pfam" id="PF14555">
    <property type="entry name" value="UBA_4"/>
    <property type="match status" value="1"/>
</dbReference>
<dbReference type="GO" id="GO:0016579">
    <property type="term" value="P:protein deubiquitination"/>
    <property type="evidence" value="ECO:0007669"/>
    <property type="project" value="TreeGrafter"/>
</dbReference>
<evidence type="ECO:0000256" key="1">
    <source>
        <dbReference type="SAM" id="Coils"/>
    </source>
</evidence>
<feature type="coiled-coil region" evidence="1">
    <location>
        <begin position="484"/>
        <end position="518"/>
    </location>
</feature>
<dbReference type="PANTHER" id="PTHR39597:SF1">
    <property type="entry name" value="UBA DOMAIN-CONTAINING PROTEIN RUP1"/>
    <property type="match status" value="1"/>
</dbReference>
<name>A0A9W4XLZ1_9PLEO</name>
<comment type="caution">
    <text evidence="3">The sequence shown here is derived from an EMBL/GenBank/DDBJ whole genome shotgun (WGS) entry which is preliminary data.</text>
</comment>
<protein>
    <recommendedName>
        <fullName evidence="5">Ubiquitin interaction motif protein</fullName>
    </recommendedName>
</protein>
<feature type="region of interest" description="Disordered" evidence="2">
    <location>
        <begin position="94"/>
        <end position="145"/>
    </location>
</feature>
<keyword evidence="4" id="KW-1185">Reference proteome</keyword>
<dbReference type="GO" id="GO:0005829">
    <property type="term" value="C:cytosol"/>
    <property type="evidence" value="ECO:0007669"/>
    <property type="project" value="TreeGrafter"/>
</dbReference>
<keyword evidence="1" id="KW-0175">Coiled coil</keyword>
<accession>A0A9W4XLZ1</accession>
<dbReference type="EMBL" id="CAOQHR010000004">
    <property type="protein sequence ID" value="CAI6333410.1"/>
    <property type="molecule type" value="Genomic_DNA"/>
</dbReference>
<feature type="compositionally biased region" description="Polar residues" evidence="2">
    <location>
        <begin position="722"/>
        <end position="733"/>
    </location>
</feature>
<sequence length="834" mass="91961">MTTLDDGIVDQFLSLLDGTINRDQAIHILKLSNNNFDTAVEKYFSAGGPDGLQSLLEQPVGNVWDNSVFMADRYGQSDTSNSIPTFNIDYAPGLEHYPHSGGPSGAPTRPSSRTSHRSNVSTHAGDAPRQSVETEQESGVVGSGAAFGPAQQDAYYDNASWAMVPVSQSTEYVPDAALPYQSRSRHQPAILKPSTGPDYLPALLTILHSIPLYRNALLCPKLTIDNYWSGNEWWKGNAEPQPHTIDGNTASASSDEQRMVYEIQRLMAFLDDTERSYASLEAFFQLDAWKQPNSSLEEQADDDLVKFLLKWSQSYKHHHPDVELDGVFRSTINIGSSVQQCFVLDVEVPAVSNEAFIDRHLYDVLDTALFDSSVHSAHISNASDVLIFRLRSTQDRLDCVIPAILYADRYLEENKPFVEDMFAKKKRHEGEIIQADREIDKFQFYKPKKPELPSKLNSLDMIKASMKAFETEAGGGESGYGVALAQLKSLYERVEQKLASLQDEKQKACDTYQEVSQAFRASINEVDKPVDGDSSRVNKHAYKLQGVATSSTDYYLLHPEKKSEDASETQSRQWWHVKYDYTNGDDATIVRNPVTVDNVCADASANSGKVLLVYANDAALTVDYIQLSKPLQDFVQADNAVLVDDIDRHTTAWEDYDPQEGLTPLGGWDMADDAVRSDGQEPPEYDDWNAISAKEFHRANSYDYKGFNTTVGGDDGGNDADSTMSSTTLTPNTDIDDDDDIQAAGSVIARDTPEMKEINGGIAAWAGTTSNASSETVGIEPMNMIRNGQTQSSKPAIARTAGDGDVNMQGVQESEAVKPETQHTEKTTADKTGS</sequence>
<evidence type="ECO:0008006" key="5">
    <source>
        <dbReference type="Google" id="ProtNLM"/>
    </source>
</evidence>
<feature type="region of interest" description="Disordered" evidence="2">
    <location>
        <begin position="789"/>
        <end position="834"/>
    </location>
</feature>
<organism evidence="3 4">
    <name type="scientific">Periconia digitata</name>
    <dbReference type="NCBI Taxonomy" id="1303443"/>
    <lineage>
        <taxon>Eukaryota</taxon>
        <taxon>Fungi</taxon>
        <taxon>Dikarya</taxon>
        <taxon>Ascomycota</taxon>
        <taxon>Pezizomycotina</taxon>
        <taxon>Dothideomycetes</taxon>
        <taxon>Pleosporomycetidae</taxon>
        <taxon>Pleosporales</taxon>
        <taxon>Massarineae</taxon>
        <taxon>Periconiaceae</taxon>
        <taxon>Periconia</taxon>
    </lineage>
</organism>
<evidence type="ECO:0000256" key="2">
    <source>
        <dbReference type="SAM" id="MobiDB-lite"/>
    </source>
</evidence>
<feature type="compositionally biased region" description="Basic and acidic residues" evidence="2">
    <location>
        <begin position="815"/>
        <end position="834"/>
    </location>
</feature>
<proteinExistence type="predicted"/>
<dbReference type="Proteomes" id="UP001152607">
    <property type="component" value="Unassembled WGS sequence"/>
</dbReference>
<dbReference type="InterPro" id="IPR055335">
    <property type="entry name" value="Ucp6/RUP1"/>
</dbReference>
<feature type="region of interest" description="Disordered" evidence="2">
    <location>
        <begin position="713"/>
        <end position="739"/>
    </location>
</feature>
<reference evidence="3" key="1">
    <citation type="submission" date="2023-01" db="EMBL/GenBank/DDBJ databases">
        <authorList>
            <person name="Van Ghelder C."/>
            <person name="Rancurel C."/>
        </authorList>
    </citation>
    <scope>NUCLEOTIDE SEQUENCE</scope>
    <source>
        <strain evidence="3">CNCM I-4278</strain>
    </source>
</reference>
<evidence type="ECO:0000313" key="4">
    <source>
        <dbReference type="Proteomes" id="UP001152607"/>
    </source>
</evidence>
<dbReference type="PANTHER" id="PTHR39597">
    <property type="entry name" value="UBA DOMAIN-CONTAINING PROTEIN RUP1"/>
    <property type="match status" value="1"/>
</dbReference>
<dbReference type="OrthoDB" id="4489171at2759"/>
<gene>
    <name evidence="3" type="ORF">PDIGIT_LOCUS6448</name>
</gene>
<evidence type="ECO:0000313" key="3">
    <source>
        <dbReference type="EMBL" id="CAI6333410.1"/>
    </source>
</evidence>
<dbReference type="AlphaFoldDB" id="A0A9W4XLZ1"/>
<dbReference type="GO" id="GO:0005634">
    <property type="term" value="C:nucleus"/>
    <property type="evidence" value="ECO:0007669"/>
    <property type="project" value="TreeGrafter"/>
</dbReference>